<dbReference type="Proteomes" id="UP000278886">
    <property type="component" value="Chromosome"/>
</dbReference>
<dbReference type="SUPFAM" id="SSF46689">
    <property type="entry name" value="Homeodomain-like"/>
    <property type="match status" value="1"/>
</dbReference>
<feature type="DNA-binding region" description="H-T-H motif" evidence="2">
    <location>
        <begin position="17"/>
        <end position="36"/>
    </location>
</feature>
<dbReference type="OrthoDB" id="3210235at2"/>
<dbReference type="PANTHER" id="PTHR30055">
    <property type="entry name" value="HTH-TYPE TRANSCRIPTIONAL REGULATOR RUTR"/>
    <property type="match status" value="1"/>
</dbReference>
<dbReference type="AlphaFoldDB" id="A0A387BCX7"/>
<dbReference type="Pfam" id="PF00440">
    <property type="entry name" value="TetR_N"/>
    <property type="match status" value="1"/>
</dbReference>
<evidence type="ECO:0000259" key="3">
    <source>
        <dbReference type="PROSITE" id="PS50977"/>
    </source>
</evidence>
<gene>
    <name evidence="4" type="ORF">D7I47_09300</name>
</gene>
<dbReference type="GO" id="GO:0003700">
    <property type="term" value="F:DNA-binding transcription factor activity"/>
    <property type="evidence" value="ECO:0007669"/>
    <property type="project" value="TreeGrafter"/>
</dbReference>
<dbReference type="KEGG" id="lyd:D7I47_09300"/>
<dbReference type="InterPro" id="IPR001647">
    <property type="entry name" value="HTH_TetR"/>
</dbReference>
<protein>
    <submittedName>
        <fullName evidence="4">TetR/AcrR family transcriptional regulator</fullName>
    </submittedName>
</protein>
<proteinExistence type="predicted"/>
<dbReference type="Pfam" id="PF17920">
    <property type="entry name" value="TetR_C_16"/>
    <property type="match status" value="1"/>
</dbReference>
<sequence length="187" mass="20191">MRAATAEFLANGYDDTSLRAIARRAKVDPALVHHYFDDKSQLFMESFEAPLRPPQLVALALAGPREQVGATIVRGILEALSTPAAAARVRQLLRTALGHDFAGAALRQFLVREVLHRVASALEVPDAELRATLAATQIVGLIAVRYGIRVEPLASAPLDEVVRRIGPVVQWHLLGYGSVDTPEATGE</sequence>
<feature type="domain" description="HTH tetR-type" evidence="3">
    <location>
        <begin position="1"/>
        <end position="54"/>
    </location>
</feature>
<dbReference type="PANTHER" id="PTHR30055:SF235">
    <property type="entry name" value="TRANSCRIPTIONAL REGULATORY PROTEIN"/>
    <property type="match status" value="1"/>
</dbReference>
<dbReference type="EMBL" id="CP032630">
    <property type="protein sequence ID" value="AYF99528.1"/>
    <property type="molecule type" value="Genomic_DNA"/>
</dbReference>
<reference evidence="5" key="1">
    <citation type="submission" date="2018-09" db="EMBL/GenBank/DDBJ databases">
        <title>Genome sequencing of strain 2DFWR-13.</title>
        <authorList>
            <person name="Heo J."/>
            <person name="Kim S.-J."/>
            <person name="Kwon S.-W."/>
        </authorList>
    </citation>
    <scope>NUCLEOTIDE SEQUENCE [LARGE SCALE GENOMIC DNA]</scope>
    <source>
        <strain evidence="5">2DFWR-13</strain>
    </source>
</reference>
<dbReference type="Gene3D" id="1.10.357.10">
    <property type="entry name" value="Tetracycline Repressor, domain 2"/>
    <property type="match status" value="1"/>
</dbReference>
<evidence type="ECO:0000256" key="2">
    <source>
        <dbReference type="PROSITE-ProRule" id="PRU00335"/>
    </source>
</evidence>
<evidence type="ECO:0000313" key="4">
    <source>
        <dbReference type="EMBL" id="AYF99528.1"/>
    </source>
</evidence>
<organism evidence="4 5">
    <name type="scientific">Protaetiibacter intestinalis</name>
    <dbReference type="NCBI Taxonomy" id="2419774"/>
    <lineage>
        <taxon>Bacteria</taxon>
        <taxon>Bacillati</taxon>
        <taxon>Actinomycetota</taxon>
        <taxon>Actinomycetes</taxon>
        <taxon>Micrococcales</taxon>
        <taxon>Microbacteriaceae</taxon>
        <taxon>Protaetiibacter</taxon>
    </lineage>
</organism>
<dbReference type="GO" id="GO:0000976">
    <property type="term" value="F:transcription cis-regulatory region binding"/>
    <property type="evidence" value="ECO:0007669"/>
    <property type="project" value="TreeGrafter"/>
</dbReference>
<keyword evidence="5" id="KW-1185">Reference proteome</keyword>
<evidence type="ECO:0000313" key="5">
    <source>
        <dbReference type="Proteomes" id="UP000278886"/>
    </source>
</evidence>
<accession>A0A387BCX7</accession>
<evidence type="ECO:0000256" key="1">
    <source>
        <dbReference type="ARBA" id="ARBA00023125"/>
    </source>
</evidence>
<dbReference type="InterPro" id="IPR009057">
    <property type="entry name" value="Homeodomain-like_sf"/>
</dbReference>
<dbReference type="PROSITE" id="PS50977">
    <property type="entry name" value="HTH_TETR_2"/>
    <property type="match status" value="1"/>
</dbReference>
<dbReference type="InterPro" id="IPR041678">
    <property type="entry name" value="TetR_C_16"/>
</dbReference>
<dbReference type="SUPFAM" id="SSF48498">
    <property type="entry name" value="Tetracyclin repressor-like, C-terminal domain"/>
    <property type="match status" value="1"/>
</dbReference>
<dbReference type="InterPro" id="IPR036271">
    <property type="entry name" value="Tet_transcr_reg_TetR-rel_C_sf"/>
</dbReference>
<dbReference type="Gene3D" id="1.10.10.60">
    <property type="entry name" value="Homeodomain-like"/>
    <property type="match status" value="1"/>
</dbReference>
<dbReference type="InterPro" id="IPR050109">
    <property type="entry name" value="HTH-type_TetR-like_transc_reg"/>
</dbReference>
<name>A0A387BCX7_9MICO</name>
<keyword evidence="1 2" id="KW-0238">DNA-binding</keyword>